<keyword evidence="7 10" id="KW-1133">Transmembrane helix</keyword>
<dbReference type="InterPro" id="IPR032823">
    <property type="entry name" value="BCA_ABC_TP_C"/>
</dbReference>
<feature type="transmembrane region" description="Helical" evidence="10">
    <location>
        <begin position="84"/>
        <end position="103"/>
    </location>
</feature>
<keyword evidence="4 10" id="KW-0812">Transmembrane</keyword>
<evidence type="ECO:0000256" key="7">
    <source>
        <dbReference type="ARBA" id="ARBA00022989"/>
    </source>
</evidence>
<accession>A0ABV6M359</accession>
<evidence type="ECO:0000256" key="3">
    <source>
        <dbReference type="ARBA" id="ARBA00022475"/>
    </source>
</evidence>
<evidence type="ECO:0000256" key="5">
    <source>
        <dbReference type="ARBA" id="ARBA00022741"/>
    </source>
</evidence>
<evidence type="ECO:0000313" key="13">
    <source>
        <dbReference type="Proteomes" id="UP001589867"/>
    </source>
</evidence>
<dbReference type="Pfam" id="PF00005">
    <property type="entry name" value="ABC_tran"/>
    <property type="match status" value="1"/>
</dbReference>
<keyword evidence="3" id="KW-1003">Cell membrane</keyword>
<dbReference type="CDD" id="cd06581">
    <property type="entry name" value="TM_PBP1_LivM_like"/>
    <property type="match status" value="1"/>
</dbReference>
<evidence type="ECO:0000313" key="12">
    <source>
        <dbReference type="EMBL" id="MFC0529111.1"/>
    </source>
</evidence>
<evidence type="ECO:0000256" key="10">
    <source>
        <dbReference type="SAM" id="Phobius"/>
    </source>
</evidence>
<feature type="transmembrane region" description="Helical" evidence="10">
    <location>
        <begin position="34"/>
        <end position="51"/>
    </location>
</feature>
<feature type="region of interest" description="Disordered" evidence="9">
    <location>
        <begin position="345"/>
        <end position="370"/>
    </location>
</feature>
<dbReference type="InterPro" id="IPR001851">
    <property type="entry name" value="ABC_transp_permease"/>
</dbReference>
<protein>
    <submittedName>
        <fullName evidence="12">ATP-binding cassette domain-containing protein</fullName>
    </submittedName>
</protein>
<dbReference type="PANTHER" id="PTHR45772">
    <property type="entry name" value="CONSERVED COMPONENT OF ABC TRANSPORTER FOR NATURAL AMINO ACIDS-RELATED"/>
    <property type="match status" value="1"/>
</dbReference>
<evidence type="ECO:0000256" key="6">
    <source>
        <dbReference type="ARBA" id="ARBA00022840"/>
    </source>
</evidence>
<dbReference type="InterPro" id="IPR027417">
    <property type="entry name" value="P-loop_NTPase"/>
</dbReference>
<sequence length="624" mass="66059">MSSTVNESEADLAPRLRRPRPVKRGGARAGIPRSWLHVVGPPLILLVVGLATSGNEYYLHLATAAAIAYILTASFNLIYGYGGIFNLSIIITYGLGAFTSVWLEVRFGMSFWLATVVAILVTAALSVLIALPSSTLNELFLAIQTLAFALALAEVLSQWDEFTGGTVGIYLIPSPSFFGTDLIGGLPAFYWLTAVAVGLVAELMRRIHRSGVGRRLVALREGPRVLASVGVSPASTRLLAFGLAGAMAGLAGVLFAHFQMVIELETFNFNRLAALLLATILGGAGFLYGPLFGVLALVVMDELSLATSQAQDLIYGIGVLVLVLATRGGIAGAVDRVVRRLSGRRRGPEPELSEGDPSTSIEALAAAPTGPPRALEVRDLRVAFGGTVAVDDVSMVVRTGEVVGLIGPNGAGKTTLLNGITGDVRVTGGSLTLDGASLLGMRQQDVVRRGVGRTFQSPKVIPELTLLENLMIGGDARGGAGWIRQVANSPRNRRIERETRERALSLLADFSLAGRANHRAADQPYGVLRLVEVARNLMLDPAFILLDEPGAGLTEFEREEIAATIRSLSKRQIGVVLVDHNMLLITSACDRVYVLDAGKVIAEGPPAEVFAQSGVRAAYLGVAE</sequence>
<feature type="transmembrane region" description="Helical" evidence="10">
    <location>
        <begin position="238"/>
        <end position="260"/>
    </location>
</feature>
<dbReference type="PANTHER" id="PTHR45772:SF9">
    <property type="entry name" value="CONSERVED COMPONENT OF ABC TRANSPORTER FOR NATURAL AMINO ACIDS"/>
    <property type="match status" value="1"/>
</dbReference>
<proteinExistence type="predicted"/>
<dbReference type="Pfam" id="PF02653">
    <property type="entry name" value="BPD_transp_2"/>
    <property type="match status" value="1"/>
</dbReference>
<dbReference type="SUPFAM" id="SSF52540">
    <property type="entry name" value="P-loop containing nucleoside triphosphate hydrolases"/>
    <property type="match status" value="1"/>
</dbReference>
<evidence type="ECO:0000256" key="2">
    <source>
        <dbReference type="ARBA" id="ARBA00022448"/>
    </source>
</evidence>
<feature type="transmembrane region" description="Helical" evidence="10">
    <location>
        <begin position="139"/>
        <end position="157"/>
    </location>
</feature>
<dbReference type="InterPro" id="IPR043428">
    <property type="entry name" value="LivM-like"/>
</dbReference>
<comment type="subcellular location">
    <subcellularLocation>
        <location evidence="1">Cell membrane</location>
        <topology evidence="1">Multi-pass membrane protein</topology>
    </subcellularLocation>
</comment>
<dbReference type="PROSITE" id="PS50893">
    <property type="entry name" value="ABC_TRANSPORTER_2"/>
    <property type="match status" value="1"/>
</dbReference>
<dbReference type="RefSeq" id="WP_377251537.1">
    <property type="nucleotide sequence ID" value="NZ_JBHLUH010000023.1"/>
</dbReference>
<dbReference type="EMBL" id="JBHLUH010000023">
    <property type="protein sequence ID" value="MFC0529111.1"/>
    <property type="molecule type" value="Genomic_DNA"/>
</dbReference>
<gene>
    <name evidence="12" type="ORF">ACFFIA_15750</name>
</gene>
<keyword evidence="8 10" id="KW-0472">Membrane</keyword>
<keyword evidence="13" id="KW-1185">Reference proteome</keyword>
<dbReference type="CDD" id="cd03219">
    <property type="entry name" value="ABC_Mj1267_LivG_branched"/>
    <property type="match status" value="1"/>
</dbReference>
<evidence type="ECO:0000256" key="8">
    <source>
        <dbReference type="ARBA" id="ARBA00023136"/>
    </source>
</evidence>
<keyword evidence="6 12" id="KW-0067">ATP-binding</keyword>
<keyword evidence="2" id="KW-0813">Transport</keyword>
<feature type="transmembrane region" description="Helical" evidence="10">
    <location>
        <begin position="272"/>
        <end position="300"/>
    </location>
</feature>
<dbReference type="Pfam" id="PF12399">
    <property type="entry name" value="BCA_ABC_TP_C"/>
    <property type="match status" value="1"/>
</dbReference>
<feature type="transmembrane region" description="Helical" evidence="10">
    <location>
        <begin position="109"/>
        <end position="132"/>
    </location>
</feature>
<organism evidence="12 13">
    <name type="scientific">Phytohabitans kaempferiae</name>
    <dbReference type="NCBI Taxonomy" id="1620943"/>
    <lineage>
        <taxon>Bacteria</taxon>
        <taxon>Bacillati</taxon>
        <taxon>Actinomycetota</taxon>
        <taxon>Actinomycetes</taxon>
        <taxon>Micromonosporales</taxon>
        <taxon>Micromonosporaceae</taxon>
    </lineage>
</organism>
<dbReference type="InterPro" id="IPR051120">
    <property type="entry name" value="ABC_AA/LPS_Transport"/>
</dbReference>
<dbReference type="SMART" id="SM00382">
    <property type="entry name" value="AAA"/>
    <property type="match status" value="1"/>
</dbReference>
<feature type="domain" description="ABC transporter" evidence="11">
    <location>
        <begin position="375"/>
        <end position="622"/>
    </location>
</feature>
<dbReference type="Proteomes" id="UP001589867">
    <property type="component" value="Unassembled WGS sequence"/>
</dbReference>
<dbReference type="GO" id="GO:0005524">
    <property type="term" value="F:ATP binding"/>
    <property type="evidence" value="ECO:0007669"/>
    <property type="project" value="UniProtKB-KW"/>
</dbReference>
<dbReference type="InterPro" id="IPR003593">
    <property type="entry name" value="AAA+_ATPase"/>
</dbReference>
<reference evidence="12 13" key="1">
    <citation type="submission" date="2024-09" db="EMBL/GenBank/DDBJ databases">
        <authorList>
            <person name="Sun Q."/>
            <person name="Mori K."/>
        </authorList>
    </citation>
    <scope>NUCLEOTIDE SEQUENCE [LARGE SCALE GENOMIC DNA]</scope>
    <source>
        <strain evidence="12 13">TBRC 3947</strain>
    </source>
</reference>
<evidence type="ECO:0000256" key="4">
    <source>
        <dbReference type="ARBA" id="ARBA00022692"/>
    </source>
</evidence>
<dbReference type="InterPro" id="IPR003439">
    <property type="entry name" value="ABC_transporter-like_ATP-bd"/>
</dbReference>
<comment type="caution">
    <text evidence="12">The sequence shown here is derived from an EMBL/GenBank/DDBJ whole genome shotgun (WGS) entry which is preliminary data.</text>
</comment>
<feature type="transmembrane region" description="Helical" evidence="10">
    <location>
        <begin position="57"/>
        <end position="77"/>
    </location>
</feature>
<evidence type="ECO:0000256" key="9">
    <source>
        <dbReference type="SAM" id="MobiDB-lite"/>
    </source>
</evidence>
<keyword evidence="5" id="KW-0547">Nucleotide-binding</keyword>
<feature type="transmembrane region" description="Helical" evidence="10">
    <location>
        <begin position="312"/>
        <end position="334"/>
    </location>
</feature>
<dbReference type="Gene3D" id="3.40.50.300">
    <property type="entry name" value="P-loop containing nucleotide triphosphate hydrolases"/>
    <property type="match status" value="1"/>
</dbReference>
<evidence type="ECO:0000256" key="1">
    <source>
        <dbReference type="ARBA" id="ARBA00004651"/>
    </source>
</evidence>
<evidence type="ECO:0000259" key="11">
    <source>
        <dbReference type="PROSITE" id="PS50893"/>
    </source>
</evidence>
<name>A0ABV6M359_9ACTN</name>
<feature type="transmembrane region" description="Helical" evidence="10">
    <location>
        <begin position="177"/>
        <end position="201"/>
    </location>
</feature>